<accession>A0A1Y0IEB8</accession>
<dbReference type="PANTHER" id="PTHR11049">
    <property type="entry name" value="ACYL COENZYME A THIOESTER HYDROLASE"/>
    <property type="match status" value="1"/>
</dbReference>
<reference evidence="5 6" key="1">
    <citation type="submission" date="2017-05" db="EMBL/GenBank/DDBJ databases">
        <title>Genomic insights into alkan degradation activity of Oleiphilus messinensis.</title>
        <authorList>
            <person name="Kozyavkin S.A."/>
            <person name="Slesarev A.I."/>
            <person name="Golyshin P.N."/>
            <person name="Korzhenkov A."/>
            <person name="Golyshina O.N."/>
            <person name="Toshchakov S.V."/>
        </authorList>
    </citation>
    <scope>NUCLEOTIDE SEQUENCE [LARGE SCALE GENOMIC DNA]</scope>
    <source>
        <strain evidence="5 6">ME102</strain>
    </source>
</reference>
<dbReference type="InterPro" id="IPR006683">
    <property type="entry name" value="Thioestr_dom"/>
</dbReference>
<name>A0A1Y0IEB8_9GAMM</name>
<dbReference type="Gene3D" id="3.10.129.10">
    <property type="entry name" value="Hotdog Thioesterase"/>
    <property type="match status" value="1"/>
</dbReference>
<dbReference type="InterPro" id="IPR029069">
    <property type="entry name" value="HotDog_dom_sf"/>
</dbReference>
<comment type="similarity">
    <text evidence="1">Belongs to the acyl coenzyme A hydrolase family.</text>
</comment>
<dbReference type="KEGG" id="ome:OLMES_4792"/>
<dbReference type="GO" id="GO:0005829">
    <property type="term" value="C:cytosol"/>
    <property type="evidence" value="ECO:0007669"/>
    <property type="project" value="TreeGrafter"/>
</dbReference>
<dbReference type="Pfam" id="PF03061">
    <property type="entry name" value="4HBT"/>
    <property type="match status" value="1"/>
</dbReference>
<protein>
    <submittedName>
        <fullName evidence="5">Thioesterase superfamily protein</fullName>
    </submittedName>
</protein>
<dbReference type="GO" id="GO:0052816">
    <property type="term" value="F:long-chain fatty acyl-CoA hydrolase activity"/>
    <property type="evidence" value="ECO:0007669"/>
    <property type="project" value="TreeGrafter"/>
</dbReference>
<dbReference type="InterPro" id="IPR040170">
    <property type="entry name" value="Cytosol_ACT"/>
</dbReference>
<dbReference type="GO" id="GO:0009062">
    <property type="term" value="P:fatty acid catabolic process"/>
    <property type="evidence" value="ECO:0007669"/>
    <property type="project" value="TreeGrafter"/>
</dbReference>
<dbReference type="InterPro" id="IPR033120">
    <property type="entry name" value="HOTDOG_ACOT"/>
</dbReference>
<proteinExistence type="inferred from homology"/>
<evidence type="ECO:0000256" key="2">
    <source>
        <dbReference type="ARBA" id="ARBA00022801"/>
    </source>
</evidence>
<evidence type="ECO:0000259" key="4">
    <source>
        <dbReference type="PROSITE" id="PS51770"/>
    </source>
</evidence>
<keyword evidence="2 3" id="KW-0378">Hydrolase</keyword>
<dbReference type="GO" id="GO:0006637">
    <property type="term" value="P:acyl-CoA metabolic process"/>
    <property type="evidence" value="ECO:0007669"/>
    <property type="project" value="TreeGrafter"/>
</dbReference>
<sequence length="132" mass="14658">MTMNDDKPGPSGELILQVVPEPKDTNSNGDVYAGWLFNYMDQAAAYKAQAISQGRAATVAVESMEFISPIRTGSQVAFYARLVDIGTSSMKIYVEVWTKDRDKGTQRKVTETLFVYVAIDKNGRIREVPSQD</sequence>
<dbReference type="OrthoDB" id="9801856at2"/>
<dbReference type="AlphaFoldDB" id="A0A1Y0IEB8"/>
<dbReference type="PROSITE" id="PS51770">
    <property type="entry name" value="HOTDOG_ACOT"/>
    <property type="match status" value="1"/>
</dbReference>
<evidence type="ECO:0000256" key="1">
    <source>
        <dbReference type="ARBA" id="ARBA00010458"/>
    </source>
</evidence>
<evidence type="ECO:0000313" key="5">
    <source>
        <dbReference type="EMBL" id="ARU58781.1"/>
    </source>
</evidence>
<gene>
    <name evidence="5" type="ORF">OLMES_4792</name>
</gene>
<keyword evidence="6" id="KW-1185">Reference proteome</keyword>
<dbReference type="PANTHER" id="PTHR11049:SF5">
    <property type="entry name" value="ACYL-COA THIOESTER HYDROLASE YCIA"/>
    <property type="match status" value="1"/>
</dbReference>
<dbReference type="SUPFAM" id="SSF54637">
    <property type="entry name" value="Thioesterase/thiol ester dehydrase-isomerase"/>
    <property type="match status" value="1"/>
</dbReference>
<organism evidence="5 6">
    <name type="scientific">Oleiphilus messinensis</name>
    <dbReference type="NCBI Taxonomy" id="141451"/>
    <lineage>
        <taxon>Bacteria</taxon>
        <taxon>Pseudomonadati</taxon>
        <taxon>Pseudomonadota</taxon>
        <taxon>Gammaproteobacteria</taxon>
        <taxon>Oceanospirillales</taxon>
        <taxon>Oleiphilaceae</taxon>
        <taxon>Oleiphilus</taxon>
    </lineage>
</organism>
<evidence type="ECO:0000256" key="3">
    <source>
        <dbReference type="PROSITE-ProRule" id="PRU01106"/>
    </source>
</evidence>
<dbReference type="EMBL" id="CP021425">
    <property type="protein sequence ID" value="ARU58781.1"/>
    <property type="molecule type" value="Genomic_DNA"/>
</dbReference>
<evidence type="ECO:0000313" key="6">
    <source>
        <dbReference type="Proteomes" id="UP000196027"/>
    </source>
</evidence>
<feature type="domain" description="HotDog ACOT-type" evidence="4">
    <location>
        <begin position="10"/>
        <end position="122"/>
    </location>
</feature>
<dbReference type="Proteomes" id="UP000196027">
    <property type="component" value="Chromosome"/>
</dbReference>
<dbReference type="CDD" id="cd03442">
    <property type="entry name" value="BFIT_BACH"/>
    <property type="match status" value="1"/>
</dbReference>